<protein>
    <submittedName>
        <fullName evidence="2">Uncharacterized protein</fullName>
    </submittedName>
</protein>
<dbReference type="AlphaFoldDB" id="A0AA45HHS5"/>
<dbReference type="EMBL" id="QGGI01000024">
    <property type="protein sequence ID" value="PWJ87398.1"/>
    <property type="molecule type" value="Genomic_DNA"/>
</dbReference>
<keyword evidence="1" id="KW-1133">Transmembrane helix</keyword>
<evidence type="ECO:0000256" key="1">
    <source>
        <dbReference type="SAM" id="Phobius"/>
    </source>
</evidence>
<evidence type="ECO:0000313" key="3">
    <source>
        <dbReference type="Proteomes" id="UP000245921"/>
    </source>
</evidence>
<dbReference type="RefSeq" id="WP_109606275.1">
    <property type="nucleotide sequence ID" value="NZ_QGGI01000024.1"/>
</dbReference>
<dbReference type="Proteomes" id="UP000245921">
    <property type="component" value="Unassembled WGS sequence"/>
</dbReference>
<feature type="transmembrane region" description="Helical" evidence="1">
    <location>
        <begin position="114"/>
        <end position="132"/>
    </location>
</feature>
<reference evidence="2 3" key="1">
    <citation type="submission" date="2018-05" db="EMBL/GenBank/DDBJ databases">
        <title>Genomic Encyclopedia of Type Strains, Phase IV (KMG-IV): sequencing the most valuable type-strain genomes for metagenomic binning, comparative biology and taxonomic classification.</title>
        <authorList>
            <person name="Goeker M."/>
        </authorList>
    </citation>
    <scope>NUCLEOTIDE SEQUENCE [LARGE SCALE GENOMIC DNA]</scope>
    <source>
        <strain evidence="2 3">DSM 24906</strain>
    </source>
</reference>
<gene>
    <name evidence="2" type="ORF">C7380_1249</name>
</gene>
<comment type="caution">
    <text evidence="2">The sequence shown here is derived from an EMBL/GenBank/DDBJ whole genome shotgun (WGS) entry which is preliminary data.</text>
</comment>
<evidence type="ECO:0000313" key="2">
    <source>
        <dbReference type="EMBL" id="PWJ87398.1"/>
    </source>
</evidence>
<name>A0AA45HHS5_9BACT</name>
<feature type="transmembrane region" description="Helical" evidence="1">
    <location>
        <begin position="80"/>
        <end position="102"/>
    </location>
</feature>
<keyword evidence="1" id="KW-0472">Membrane</keyword>
<keyword evidence="3" id="KW-1185">Reference proteome</keyword>
<keyword evidence="1" id="KW-0812">Transmembrane</keyword>
<organism evidence="2 3">
    <name type="scientific">Oceanotoga teriensis</name>
    <dbReference type="NCBI Taxonomy" id="515440"/>
    <lineage>
        <taxon>Bacteria</taxon>
        <taxon>Thermotogati</taxon>
        <taxon>Thermotogota</taxon>
        <taxon>Thermotogae</taxon>
        <taxon>Petrotogales</taxon>
        <taxon>Petrotogaceae</taxon>
        <taxon>Oceanotoga</taxon>
    </lineage>
</organism>
<sequence>MHLQNIPIIIFDTLFQPKRISENTKESFFIPLIIFFIYQLSPLNSLFLENIIFIMSLSYLSTGLRYAFENKFKYYSHISMVSPLIFGIINKYFLIISILWVFFIKIKFDISQKYYYSLLIGSIFDIFIVWWYL</sequence>
<proteinExistence type="predicted"/>
<feature type="transmembrane region" description="Helical" evidence="1">
    <location>
        <begin position="28"/>
        <end position="60"/>
    </location>
</feature>
<accession>A0AA45HHS5</accession>